<dbReference type="EMBL" id="WKFB01000320">
    <property type="protein sequence ID" value="KAF6726844.1"/>
    <property type="molecule type" value="Genomic_DNA"/>
</dbReference>
<gene>
    <name evidence="2" type="ORF">FQA47_010538</name>
</gene>
<dbReference type="Proteomes" id="UP000646548">
    <property type="component" value="Unassembled WGS sequence"/>
</dbReference>
<sequence>MPVRVSARTPEDSGQPTGLPGVAPLLCPRREDVEAPVFPAWTDRRSSSVPVSPPTRLTECCVRCASEKPKA</sequence>
<dbReference type="AlphaFoldDB" id="A0A834CD04"/>
<proteinExistence type="predicted"/>
<feature type="region of interest" description="Disordered" evidence="1">
    <location>
        <begin position="1"/>
        <end position="25"/>
    </location>
</feature>
<evidence type="ECO:0000313" key="3">
    <source>
        <dbReference type="Proteomes" id="UP000646548"/>
    </source>
</evidence>
<evidence type="ECO:0000313" key="2">
    <source>
        <dbReference type="EMBL" id="KAF6726844.1"/>
    </source>
</evidence>
<accession>A0A834CD04</accession>
<protein>
    <submittedName>
        <fullName evidence="2">Uncharacterized protein</fullName>
    </submittedName>
</protein>
<organism evidence="2 3">
    <name type="scientific">Oryzias melastigma</name>
    <name type="common">Marine medaka</name>
    <dbReference type="NCBI Taxonomy" id="30732"/>
    <lineage>
        <taxon>Eukaryota</taxon>
        <taxon>Metazoa</taxon>
        <taxon>Chordata</taxon>
        <taxon>Craniata</taxon>
        <taxon>Vertebrata</taxon>
        <taxon>Euteleostomi</taxon>
        <taxon>Actinopterygii</taxon>
        <taxon>Neopterygii</taxon>
        <taxon>Teleostei</taxon>
        <taxon>Neoteleostei</taxon>
        <taxon>Acanthomorphata</taxon>
        <taxon>Ovalentaria</taxon>
        <taxon>Atherinomorphae</taxon>
        <taxon>Beloniformes</taxon>
        <taxon>Adrianichthyidae</taxon>
        <taxon>Oryziinae</taxon>
        <taxon>Oryzias</taxon>
    </lineage>
</organism>
<evidence type="ECO:0000256" key="1">
    <source>
        <dbReference type="SAM" id="MobiDB-lite"/>
    </source>
</evidence>
<comment type="caution">
    <text evidence="2">The sequence shown here is derived from an EMBL/GenBank/DDBJ whole genome shotgun (WGS) entry which is preliminary data.</text>
</comment>
<name>A0A834CD04_ORYME</name>
<reference evidence="2" key="1">
    <citation type="journal article" name="BMC Genomics">
        <title>Long-read sequencing and de novo genome assembly of marine medaka (Oryzias melastigma).</title>
        <authorList>
            <person name="Liang P."/>
            <person name="Saqib H.S.A."/>
            <person name="Ni X."/>
            <person name="Shen Y."/>
        </authorList>
    </citation>
    <scope>NUCLEOTIDE SEQUENCE</scope>
    <source>
        <strain evidence="2">Bigg-433</strain>
    </source>
</reference>